<accession>A0ABV3Z8T0</accession>
<dbReference type="Gene3D" id="3.40.640.10">
    <property type="entry name" value="Type I PLP-dependent aspartate aminotransferase-like (Major domain)"/>
    <property type="match status" value="1"/>
</dbReference>
<evidence type="ECO:0000313" key="5">
    <source>
        <dbReference type="EMBL" id="MEX6634439.1"/>
    </source>
</evidence>
<keyword evidence="3 4" id="KW-0663">Pyridoxal phosphate</keyword>
<comment type="caution">
    <text evidence="5">The sequence shown here is derived from an EMBL/GenBank/DDBJ whole genome shotgun (WGS) entry which is preliminary data.</text>
</comment>
<evidence type="ECO:0000313" key="6">
    <source>
        <dbReference type="Proteomes" id="UP001560685"/>
    </source>
</evidence>
<dbReference type="CDD" id="cd00610">
    <property type="entry name" value="OAT_like"/>
    <property type="match status" value="1"/>
</dbReference>
<dbReference type="SUPFAM" id="SSF53383">
    <property type="entry name" value="PLP-dependent transferases"/>
    <property type="match status" value="1"/>
</dbReference>
<keyword evidence="5" id="KW-0808">Transferase</keyword>
<dbReference type="GO" id="GO:0008483">
    <property type="term" value="F:transaminase activity"/>
    <property type="evidence" value="ECO:0007669"/>
    <property type="project" value="UniProtKB-KW"/>
</dbReference>
<proteinExistence type="inferred from homology"/>
<dbReference type="EMBL" id="JBEHZE010000001">
    <property type="protein sequence ID" value="MEX6634439.1"/>
    <property type="molecule type" value="Genomic_DNA"/>
</dbReference>
<organism evidence="5 6">
    <name type="scientific">Hyphococcus lacteus</name>
    <dbReference type="NCBI Taxonomy" id="3143536"/>
    <lineage>
        <taxon>Bacteria</taxon>
        <taxon>Pseudomonadati</taxon>
        <taxon>Pseudomonadota</taxon>
        <taxon>Alphaproteobacteria</taxon>
        <taxon>Parvularculales</taxon>
        <taxon>Parvularculaceae</taxon>
        <taxon>Hyphococcus</taxon>
    </lineage>
</organism>
<gene>
    <name evidence="5" type="ORF">ABFZ84_12860</name>
</gene>
<reference evidence="5 6" key="1">
    <citation type="submission" date="2024-05" db="EMBL/GenBank/DDBJ databases">
        <title>Three bacterial strains, DH-69, EH-24, and ECK-19 isolated from coastal sediments.</title>
        <authorList>
            <person name="Ye Y.-Q."/>
            <person name="Du Z.-J."/>
        </authorList>
    </citation>
    <scope>NUCLEOTIDE SEQUENCE [LARGE SCALE GENOMIC DNA]</scope>
    <source>
        <strain evidence="5 6">ECK-19</strain>
    </source>
</reference>
<dbReference type="PIRSF" id="PIRSF000521">
    <property type="entry name" value="Transaminase_4ab_Lys_Orn"/>
    <property type="match status" value="1"/>
</dbReference>
<evidence type="ECO:0000256" key="2">
    <source>
        <dbReference type="ARBA" id="ARBA00008954"/>
    </source>
</evidence>
<dbReference type="InterPro" id="IPR015421">
    <property type="entry name" value="PyrdxlP-dep_Trfase_major"/>
</dbReference>
<dbReference type="PANTHER" id="PTHR43094">
    <property type="entry name" value="AMINOTRANSFERASE"/>
    <property type="match status" value="1"/>
</dbReference>
<comment type="similarity">
    <text evidence="2 4">Belongs to the class-III pyridoxal-phosphate-dependent aminotransferase family.</text>
</comment>
<name>A0ABV3Z8T0_9PROT</name>
<dbReference type="Pfam" id="PF00202">
    <property type="entry name" value="Aminotran_3"/>
    <property type="match status" value="1"/>
</dbReference>
<sequence>MTKTTQEIQSIDNTHHLHPFTVHHELREAGPRVITRGEGVYLWDSDGNKILDGMAGLWCVQLGYGEQELVDAATDAMKTLSYYNTFFQTTTPHATRLSQLIAEKTPDGLDQIMFGCSGSESNDTAIKLIWYYWNLQGKPEKKAIISRERAYHGSTVAGASLSGLPFMQGIFDLPLPRFHHVGPTPHYYEYGNSDESEREFGLRCAKAIEDKILELGPENVAAFAGEPVMGAGGLMLPPEGYWQEVERICRKYDVLLWSDEVICGFGRTGEWFGCQTYGYTPDIMTMAKGISSGYQPLSAVAINKRMSDAIVNADSEMAHGYTYSGHPVVCAVAVRNLELITEKKLVGERGQATSEYFLKQLSLLDDHPLIGQTRGVGLLGGIELVKDKTTRERFSPDGTAGVTCRNHCFKSGIIMRAVGDTMFLCPPLVITNDEIDELFRLVRISLDLTLEELKP</sequence>
<dbReference type="InterPro" id="IPR015422">
    <property type="entry name" value="PyrdxlP-dep_Trfase_small"/>
</dbReference>
<evidence type="ECO:0000256" key="4">
    <source>
        <dbReference type="RuleBase" id="RU003560"/>
    </source>
</evidence>
<dbReference type="Gene3D" id="3.90.1150.10">
    <property type="entry name" value="Aspartate Aminotransferase, domain 1"/>
    <property type="match status" value="1"/>
</dbReference>
<dbReference type="PROSITE" id="PS00600">
    <property type="entry name" value="AA_TRANSFER_CLASS_3"/>
    <property type="match status" value="1"/>
</dbReference>
<keyword evidence="5" id="KW-0032">Aminotransferase</keyword>
<dbReference type="InterPro" id="IPR015424">
    <property type="entry name" value="PyrdxlP-dep_Trfase"/>
</dbReference>
<dbReference type="InterPro" id="IPR005814">
    <property type="entry name" value="Aminotrans_3"/>
</dbReference>
<dbReference type="NCBIfam" id="NF005682">
    <property type="entry name" value="PRK07480.1"/>
    <property type="match status" value="1"/>
</dbReference>
<protein>
    <submittedName>
        <fullName evidence="5">Aminotransferase</fullName>
    </submittedName>
</protein>
<dbReference type="NCBIfam" id="NF004767">
    <property type="entry name" value="PRK06105.1"/>
    <property type="match status" value="1"/>
</dbReference>
<comment type="cofactor">
    <cofactor evidence="1">
        <name>pyridoxal 5'-phosphate</name>
        <dbReference type="ChEBI" id="CHEBI:597326"/>
    </cofactor>
</comment>
<dbReference type="InterPro" id="IPR049704">
    <property type="entry name" value="Aminotrans_3_PPA_site"/>
</dbReference>
<dbReference type="PANTHER" id="PTHR43094:SF1">
    <property type="entry name" value="AMINOTRANSFERASE CLASS-III"/>
    <property type="match status" value="1"/>
</dbReference>
<dbReference type="Proteomes" id="UP001560685">
    <property type="component" value="Unassembled WGS sequence"/>
</dbReference>
<dbReference type="RefSeq" id="WP_369314423.1">
    <property type="nucleotide sequence ID" value="NZ_JBEHZE010000001.1"/>
</dbReference>
<evidence type="ECO:0000256" key="1">
    <source>
        <dbReference type="ARBA" id="ARBA00001933"/>
    </source>
</evidence>
<evidence type="ECO:0000256" key="3">
    <source>
        <dbReference type="ARBA" id="ARBA00022898"/>
    </source>
</evidence>
<keyword evidence="6" id="KW-1185">Reference proteome</keyword>